<evidence type="ECO:0000256" key="1">
    <source>
        <dbReference type="SAM" id="MobiDB-lite"/>
    </source>
</evidence>
<reference evidence="3 4" key="1">
    <citation type="journal article" date="2023" name="Plants (Basel)">
        <title>Bridging the Gap: Combining Genomics and Transcriptomics Approaches to Understand Stylosanthes scabra, an Orphan Legume from the Brazilian Caatinga.</title>
        <authorList>
            <person name="Ferreira-Neto J.R.C."/>
            <person name="da Silva M.D."/>
            <person name="Binneck E."/>
            <person name="de Melo N.F."/>
            <person name="da Silva R.H."/>
            <person name="de Melo A.L.T.M."/>
            <person name="Pandolfi V."/>
            <person name="Bustamante F.O."/>
            <person name="Brasileiro-Vidal A.C."/>
            <person name="Benko-Iseppon A.M."/>
        </authorList>
    </citation>
    <scope>NUCLEOTIDE SEQUENCE [LARGE SCALE GENOMIC DNA]</scope>
    <source>
        <tissue evidence="3">Leaves</tissue>
    </source>
</reference>
<feature type="domain" description="PB1-like" evidence="2">
    <location>
        <begin position="7"/>
        <end position="109"/>
    </location>
</feature>
<name>A0ABU6XZH1_9FABA</name>
<protein>
    <recommendedName>
        <fullName evidence="2">PB1-like domain-containing protein</fullName>
    </recommendedName>
</protein>
<evidence type="ECO:0000313" key="3">
    <source>
        <dbReference type="EMBL" id="MED6203079.1"/>
    </source>
</evidence>
<proteinExistence type="predicted"/>
<dbReference type="InterPro" id="IPR058594">
    <property type="entry name" value="PB1-like_dom_pln"/>
</dbReference>
<organism evidence="3 4">
    <name type="scientific">Stylosanthes scabra</name>
    <dbReference type="NCBI Taxonomy" id="79078"/>
    <lineage>
        <taxon>Eukaryota</taxon>
        <taxon>Viridiplantae</taxon>
        <taxon>Streptophyta</taxon>
        <taxon>Embryophyta</taxon>
        <taxon>Tracheophyta</taxon>
        <taxon>Spermatophyta</taxon>
        <taxon>Magnoliopsida</taxon>
        <taxon>eudicotyledons</taxon>
        <taxon>Gunneridae</taxon>
        <taxon>Pentapetalae</taxon>
        <taxon>rosids</taxon>
        <taxon>fabids</taxon>
        <taxon>Fabales</taxon>
        <taxon>Fabaceae</taxon>
        <taxon>Papilionoideae</taxon>
        <taxon>50 kb inversion clade</taxon>
        <taxon>dalbergioids sensu lato</taxon>
        <taxon>Dalbergieae</taxon>
        <taxon>Pterocarpus clade</taxon>
        <taxon>Stylosanthes</taxon>
    </lineage>
</organism>
<accession>A0ABU6XZH1</accession>
<feature type="compositionally biased region" description="Low complexity" evidence="1">
    <location>
        <begin position="225"/>
        <end position="242"/>
    </location>
</feature>
<feature type="compositionally biased region" description="Basic and acidic residues" evidence="1">
    <location>
        <begin position="198"/>
        <end position="212"/>
    </location>
</feature>
<evidence type="ECO:0000259" key="2">
    <source>
        <dbReference type="Pfam" id="PF26130"/>
    </source>
</evidence>
<feature type="compositionally biased region" description="Basic residues" evidence="1">
    <location>
        <begin position="213"/>
        <end position="224"/>
    </location>
</feature>
<keyword evidence="4" id="KW-1185">Reference proteome</keyword>
<dbReference type="Proteomes" id="UP001341840">
    <property type="component" value="Unassembled WGS sequence"/>
</dbReference>
<sequence length="263" mass="28479">METVFAVPVFHVGGSLVRNADGMLVYEGGAVEKFDRMDLDLVNFLDLVKLLEDELGYKTEKKLHWLDVADDNLESGLYRLLGDKEINAMRENVLRNFGLSEEFHIYVEHEVSVPHPAEIPPAQEAEAIVIDEEESSSASTDDGGYESAEDELYRPPKFVSEDDDTDSEVEGSSRKCSQKSKSANPKHKGRKSVSNAGEKGKGVLRMKKDGKNKGKNKGCGKGAKKGATGAKVGPKPKAAMGGPSLNVEEGPADEGVPRSSENA</sequence>
<evidence type="ECO:0000313" key="4">
    <source>
        <dbReference type="Proteomes" id="UP001341840"/>
    </source>
</evidence>
<comment type="caution">
    <text evidence="3">The sequence shown here is derived from an EMBL/GenBank/DDBJ whole genome shotgun (WGS) entry which is preliminary data.</text>
</comment>
<dbReference type="Pfam" id="PF26130">
    <property type="entry name" value="PB1-like"/>
    <property type="match status" value="1"/>
</dbReference>
<feature type="region of interest" description="Disordered" evidence="1">
    <location>
        <begin position="132"/>
        <end position="263"/>
    </location>
</feature>
<gene>
    <name evidence="3" type="ORF">PIB30_112020</name>
</gene>
<dbReference type="EMBL" id="JASCZI010219053">
    <property type="protein sequence ID" value="MED6203079.1"/>
    <property type="molecule type" value="Genomic_DNA"/>
</dbReference>
<feature type="non-terminal residue" evidence="3">
    <location>
        <position position="263"/>
    </location>
</feature>